<gene>
    <name evidence="1" type="ORF">LCGC14_0420810</name>
</gene>
<name>A0A0F9T941_9ZZZZ</name>
<protein>
    <submittedName>
        <fullName evidence="1">Uncharacterized protein</fullName>
    </submittedName>
</protein>
<reference evidence="1" key="1">
    <citation type="journal article" date="2015" name="Nature">
        <title>Complex archaea that bridge the gap between prokaryotes and eukaryotes.</title>
        <authorList>
            <person name="Spang A."/>
            <person name="Saw J.H."/>
            <person name="Jorgensen S.L."/>
            <person name="Zaremba-Niedzwiedzka K."/>
            <person name="Martijn J."/>
            <person name="Lind A.E."/>
            <person name="van Eijk R."/>
            <person name="Schleper C."/>
            <person name="Guy L."/>
            <person name="Ettema T.J."/>
        </authorList>
    </citation>
    <scope>NUCLEOTIDE SEQUENCE</scope>
</reference>
<proteinExistence type="predicted"/>
<dbReference type="AlphaFoldDB" id="A0A0F9T941"/>
<evidence type="ECO:0000313" key="1">
    <source>
        <dbReference type="EMBL" id="KKN71502.1"/>
    </source>
</evidence>
<dbReference type="EMBL" id="LAZR01000383">
    <property type="protein sequence ID" value="KKN71502.1"/>
    <property type="molecule type" value="Genomic_DNA"/>
</dbReference>
<organism evidence="1">
    <name type="scientific">marine sediment metagenome</name>
    <dbReference type="NCBI Taxonomy" id="412755"/>
    <lineage>
        <taxon>unclassified sequences</taxon>
        <taxon>metagenomes</taxon>
        <taxon>ecological metagenomes</taxon>
    </lineage>
</organism>
<sequence>MARSLSATLLAAQKARIGKDLIRIVLTDNGNSYTYYSVSGANRIKELGHVEEDDLQWAEVILDNSDKTVSGINLSGFKAVISRGKKTSSGDEYSTHAPLYVISQELPSSPGVLEVPLGLAGIFNLMNEDEASESFDLEDDDSQTVKTLLRKIAGDTTLLDAFDHCKSYDIVFDSEDDLIDTFTPADSFSIPFQANRFRKWKELLNYTNCVARVEADGKIHIRVPTVTTTTQWAASTAYSVNDTVIPTSANEVEYICTTAGTSDSSEPTWPTEVGDTVADNDVVWTVGYDYDYRAPSLNHPSYHTFFSETSRRRVVIPGYIEVESLKSQDPSFTGNAEDPGFSGLSDEEKKLIVKRKHYRVRATSNAQCTNIATAILSHAQAAAERGWGEVPINVGAEVHDFVKIKDARLGDYRVGNISRIRWHYKEGSLPTMEFRFGKLGIGTAGTGTSVGEGHTHPHSHPHTHPDIHTFDIYDPVGNYVGTLGGLTEEVFLAALATASNLSLYNSSPTGGVSIAAGQLATTPADGTLLLAAAVAVKVDSGDSFIIPVL</sequence>
<accession>A0A0F9T941</accession>
<comment type="caution">
    <text evidence="1">The sequence shown here is derived from an EMBL/GenBank/DDBJ whole genome shotgun (WGS) entry which is preliminary data.</text>
</comment>